<proteinExistence type="predicted"/>
<gene>
    <name evidence="2" type="ORF">CRIB_937</name>
</gene>
<dbReference type="Pfam" id="PF07561">
    <property type="entry name" value="DUF1540"/>
    <property type="match status" value="2"/>
</dbReference>
<dbReference type="AlphaFoldDB" id="A0A1V1I0D9"/>
<evidence type="ECO:0000259" key="1">
    <source>
        <dbReference type="Pfam" id="PF07561"/>
    </source>
</evidence>
<reference evidence="2 3" key="1">
    <citation type="submission" date="2014-04" db="EMBL/GenBank/DDBJ databases">
        <authorList>
            <person name="Hornung B.V."/>
        </authorList>
    </citation>
    <scope>NUCLEOTIDE SEQUENCE [LARGE SCALE GENOMIC DNA]</scope>
    <source>
        <strain evidence="2 3">CRIB</strain>
    </source>
</reference>
<feature type="domain" description="DUF1540" evidence="1">
    <location>
        <begin position="7"/>
        <end position="44"/>
    </location>
</feature>
<accession>A0A1V1I0D9</accession>
<feature type="domain" description="DUF1540" evidence="1">
    <location>
        <begin position="66"/>
        <end position="98"/>
    </location>
</feature>
<dbReference type="RefSeq" id="WP_180703385.1">
    <property type="nucleotide sequence ID" value="NZ_CAJUCR010000003.1"/>
</dbReference>
<dbReference type="GeneID" id="82205116"/>
<keyword evidence="3" id="KW-1185">Reference proteome</keyword>
<dbReference type="KEGG" id="ril:CRIB_937"/>
<sequence>MSNGNLNCSATNCGHNNSGLCYAGGINVGGHNANTTSSTYCSSFVDQDSTSFTNCANCSCTKPEQIKCDAVNCTYNEDKNCVADSVQINAHNTSCETFVSR</sequence>
<evidence type="ECO:0000313" key="2">
    <source>
        <dbReference type="EMBL" id="CED93688.1"/>
    </source>
</evidence>
<dbReference type="EMBL" id="LN555523">
    <property type="protein sequence ID" value="CED93688.1"/>
    <property type="molecule type" value="Genomic_DNA"/>
</dbReference>
<evidence type="ECO:0000313" key="3">
    <source>
        <dbReference type="Proteomes" id="UP000245622"/>
    </source>
</evidence>
<name>A0A1V1I0D9_9FIRM</name>
<organism evidence="2 3">
    <name type="scientific">Romboutsia ilealis</name>
    <dbReference type="NCBI Taxonomy" id="1115758"/>
    <lineage>
        <taxon>Bacteria</taxon>
        <taxon>Bacillati</taxon>
        <taxon>Bacillota</taxon>
        <taxon>Clostridia</taxon>
        <taxon>Peptostreptococcales</taxon>
        <taxon>Peptostreptococcaceae</taxon>
        <taxon>Romboutsia</taxon>
    </lineage>
</organism>
<protein>
    <recommendedName>
        <fullName evidence="1">DUF1540 domain-containing protein</fullName>
    </recommendedName>
</protein>
<dbReference type="Proteomes" id="UP000245622">
    <property type="component" value="Chromosome 1"/>
</dbReference>
<dbReference type="InterPro" id="IPR011437">
    <property type="entry name" value="DUF1540"/>
</dbReference>